<evidence type="ECO:0000256" key="2">
    <source>
        <dbReference type="SAM" id="SignalP"/>
    </source>
</evidence>
<dbReference type="InterPro" id="IPR001638">
    <property type="entry name" value="Solute-binding_3/MltF_N"/>
</dbReference>
<feature type="signal peptide" evidence="2">
    <location>
        <begin position="1"/>
        <end position="38"/>
    </location>
</feature>
<feature type="domain" description="Solute-binding protein family 3/N-terminal" evidence="3">
    <location>
        <begin position="51"/>
        <end position="144"/>
    </location>
</feature>
<dbReference type="Proteomes" id="UP001473063">
    <property type="component" value="Unassembled WGS sequence"/>
</dbReference>
<gene>
    <name evidence="4" type="ORF">WMO28_02005</name>
</gene>
<dbReference type="PROSITE" id="PS51257">
    <property type="entry name" value="PROKAR_LIPOPROTEIN"/>
    <property type="match status" value="1"/>
</dbReference>
<dbReference type="PANTHER" id="PTHR35936">
    <property type="entry name" value="MEMBRANE-BOUND LYTIC MUREIN TRANSGLYCOSYLASE F"/>
    <property type="match status" value="1"/>
</dbReference>
<keyword evidence="1 2" id="KW-0732">Signal</keyword>
<proteinExistence type="predicted"/>
<evidence type="ECO:0000256" key="1">
    <source>
        <dbReference type="ARBA" id="ARBA00022729"/>
    </source>
</evidence>
<dbReference type="EMBL" id="JBBMEJ010000002">
    <property type="protein sequence ID" value="MEQ2369728.1"/>
    <property type="molecule type" value="Genomic_DNA"/>
</dbReference>
<evidence type="ECO:0000313" key="4">
    <source>
        <dbReference type="EMBL" id="MEQ2369728.1"/>
    </source>
</evidence>
<name>A0ABV1BEP2_9FIRM</name>
<evidence type="ECO:0000259" key="3">
    <source>
        <dbReference type="Pfam" id="PF00497"/>
    </source>
</evidence>
<comment type="caution">
    <text evidence="4">The sequence shown here is derived from an EMBL/GenBank/DDBJ whole genome shotgun (WGS) entry which is preliminary data.</text>
</comment>
<protein>
    <submittedName>
        <fullName evidence="4">Transporter substrate-binding domain-containing protein</fullName>
    </submittedName>
</protein>
<sequence length="168" mass="18720">MLKKPKATKHMFHYKFLIVSCSVCLLPPLLSGCGTSSADISQETSKLPVITIGCDTYSPFSYLDVDGNITGIDVELADEAFGRMGYQPEFQIINWEEKKDLVDTGAIDCIWSSFTMDGCETEYNWAGPYMQSHQVVAVNPDSDIHTLSDLKDKISAVHHKTGRYHSFS</sequence>
<keyword evidence="5" id="KW-1185">Reference proteome</keyword>
<accession>A0ABV1BEP2</accession>
<evidence type="ECO:0000313" key="5">
    <source>
        <dbReference type="Proteomes" id="UP001473063"/>
    </source>
</evidence>
<dbReference type="Gene3D" id="3.40.190.10">
    <property type="entry name" value="Periplasmic binding protein-like II"/>
    <property type="match status" value="2"/>
</dbReference>
<feature type="chain" id="PRO_5046631959" evidence="2">
    <location>
        <begin position="39"/>
        <end position="168"/>
    </location>
</feature>
<dbReference type="Pfam" id="PF00497">
    <property type="entry name" value="SBP_bac_3"/>
    <property type="match status" value="1"/>
</dbReference>
<organism evidence="4 5">
    <name type="scientific">Blautia aquisgranensis</name>
    <dbReference type="NCBI Taxonomy" id="3133153"/>
    <lineage>
        <taxon>Bacteria</taxon>
        <taxon>Bacillati</taxon>
        <taxon>Bacillota</taxon>
        <taxon>Clostridia</taxon>
        <taxon>Lachnospirales</taxon>
        <taxon>Lachnospiraceae</taxon>
        <taxon>Blautia</taxon>
    </lineage>
</organism>
<dbReference type="SUPFAM" id="SSF53850">
    <property type="entry name" value="Periplasmic binding protein-like II"/>
    <property type="match status" value="1"/>
</dbReference>
<dbReference type="PANTHER" id="PTHR35936:SF19">
    <property type="entry name" value="AMINO-ACID-BINDING PROTEIN YXEM-RELATED"/>
    <property type="match status" value="1"/>
</dbReference>
<reference evidence="4 5" key="1">
    <citation type="submission" date="2024-03" db="EMBL/GenBank/DDBJ databases">
        <title>Human intestinal bacterial collection.</title>
        <authorList>
            <person name="Pauvert C."/>
            <person name="Hitch T.C.A."/>
            <person name="Clavel T."/>
        </authorList>
    </citation>
    <scope>NUCLEOTIDE SEQUENCE [LARGE SCALE GENOMIC DNA]</scope>
    <source>
        <strain evidence="4 5">CLA-JM-H16</strain>
    </source>
</reference>